<dbReference type="RefSeq" id="WP_345182547.1">
    <property type="nucleotide sequence ID" value="NZ_BAABFQ010000010.1"/>
</dbReference>
<evidence type="ECO:0000313" key="3">
    <source>
        <dbReference type="Proteomes" id="UP001595956"/>
    </source>
</evidence>
<accession>A0ABW0NAA3</accession>
<evidence type="ECO:0000256" key="1">
    <source>
        <dbReference type="SAM" id="MobiDB-lite"/>
    </source>
</evidence>
<sequence>MNTLLRTGITTGTVGLAGLVVAGVIAWPTASANAQDDQLAAKREDDTPALVTTVDDDDDGDDTGLKATNTATQDQTQGQTRTRDNTGTGTRTGQDNSRDRSVRDLTSDGPGKGNVDQTRNDTNDGTRHNTRG</sequence>
<feature type="compositionally biased region" description="Basic and acidic residues" evidence="1">
    <location>
        <begin position="96"/>
        <end position="106"/>
    </location>
</feature>
<feature type="compositionally biased region" description="Low complexity" evidence="1">
    <location>
        <begin position="65"/>
        <end position="95"/>
    </location>
</feature>
<keyword evidence="3" id="KW-1185">Reference proteome</keyword>
<evidence type="ECO:0000313" key="2">
    <source>
        <dbReference type="EMBL" id="MFC5495879.1"/>
    </source>
</evidence>
<proteinExistence type="predicted"/>
<feature type="region of interest" description="Disordered" evidence="1">
    <location>
        <begin position="33"/>
        <end position="132"/>
    </location>
</feature>
<feature type="compositionally biased region" description="Basic and acidic residues" evidence="1">
    <location>
        <begin position="118"/>
        <end position="132"/>
    </location>
</feature>
<protein>
    <submittedName>
        <fullName evidence="2">Uncharacterized protein</fullName>
    </submittedName>
</protein>
<organism evidence="2 3">
    <name type="scientific">Nocardioides caricicola</name>
    <dbReference type="NCBI Taxonomy" id="634770"/>
    <lineage>
        <taxon>Bacteria</taxon>
        <taxon>Bacillati</taxon>
        <taxon>Actinomycetota</taxon>
        <taxon>Actinomycetes</taxon>
        <taxon>Propionibacteriales</taxon>
        <taxon>Nocardioidaceae</taxon>
        <taxon>Nocardioides</taxon>
    </lineage>
</organism>
<reference evidence="3" key="1">
    <citation type="journal article" date="2019" name="Int. J. Syst. Evol. Microbiol.">
        <title>The Global Catalogue of Microorganisms (GCM) 10K type strain sequencing project: providing services to taxonomists for standard genome sequencing and annotation.</title>
        <authorList>
            <consortium name="The Broad Institute Genomics Platform"/>
            <consortium name="The Broad Institute Genome Sequencing Center for Infectious Disease"/>
            <person name="Wu L."/>
            <person name="Ma J."/>
        </authorList>
    </citation>
    <scope>NUCLEOTIDE SEQUENCE [LARGE SCALE GENOMIC DNA]</scope>
    <source>
        <strain evidence="3">KACC 13778</strain>
    </source>
</reference>
<name>A0ABW0NAA3_9ACTN</name>
<dbReference type="Proteomes" id="UP001595956">
    <property type="component" value="Unassembled WGS sequence"/>
</dbReference>
<dbReference type="EMBL" id="JBHSMD010000011">
    <property type="protein sequence ID" value="MFC5495879.1"/>
    <property type="molecule type" value="Genomic_DNA"/>
</dbReference>
<gene>
    <name evidence="2" type="ORF">ACFPKY_22435</name>
</gene>
<comment type="caution">
    <text evidence="2">The sequence shown here is derived from an EMBL/GenBank/DDBJ whole genome shotgun (WGS) entry which is preliminary data.</text>
</comment>